<feature type="chain" id="PRO_5011568761" description="WD40-like Beta Propeller Repeat" evidence="1">
    <location>
        <begin position="19"/>
        <end position="290"/>
    </location>
</feature>
<organism evidence="2 3">
    <name type="scientific">Ulvibacter litoralis</name>
    <dbReference type="NCBI Taxonomy" id="227084"/>
    <lineage>
        <taxon>Bacteria</taxon>
        <taxon>Pseudomonadati</taxon>
        <taxon>Bacteroidota</taxon>
        <taxon>Flavobacteriia</taxon>
        <taxon>Flavobacteriales</taxon>
        <taxon>Flavobacteriaceae</taxon>
        <taxon>Ulvibacter</taxon>
    </lineage>
</organism>
<sequence length="290" mass="32403">MNKIIATILLGTSCSLFAQTNPEVYLGNVKSEYGGLAIYNFQNISNDAGYDNQPSFVGNSEVLFAGNNTNQTDITTYSIATKTKNNFYKSTPGGEYSPKMVPNKTNVVSAVRLDPDGLQRLYFYEKGFKNPSEAIKGLQVAYYDYYDDNTLVASVLRDDELDLVVSKLKSQKTDTLVTNVGRSISKVPNSNTISYTLANKDKNQELFLLNMETYESFFVCQLPVGIQDYAWLNDSQILIGSNSKIYLYDTFLNEEWSEVADLSEDNITNITRLAVSPNQNYIAIVAEPND</sequence>
<dbReference type="SUPFAM" id="SSF69322">
    <property type="entry name" value="Tricorn protease domain 2"/>
    <property type="match status" value="1"/>
</dbReference>
<protein>
    <recommendedName>
        <fullName evidence="4">WD40-like Beta Propeller Repeat</fullName>
    </recommendedName>
</protein>
<proteinExistence type="predicted"/>
<accession>A0A1G7F1D5</accession>
<dbReference type="RefSeq" id="WP_093142567.1">
    <property type="nucleotide sequence ID" value="NZ_BMWO01000002.1"/>
</dbReference>
<dbReference type="Proteomes" id="UP000199321">
    <property type="component" value="Unassembled WGS sequence"/>
</dbReference>
<dbReference type="STRING" id="227084.SAMN05421855_102270"/>
<evidence type="ECO:0008006" key="4">
    <source>
        <dbReference type="Google" id="ProtNLM"/>
    </source>
</evidence>
<dbReference type="AlphaFoldDB" id="A0A1G7F1D5"/>
<name>A0A1G7F1D5_9FLAO</name>
<keyword evidence="3" id="KW-1185">Reference proteome</keyword>
<dbReference type="OrthoDB" id="9797498at2"/>
<evidence type="ECO:0000313" key="3">
    <source>
        <dbReference type="Proteomes" id="UP000199321"/>
    </source>
</evidence>
<evidence type="ECO:0000313" key="2">
    <source>
        <dbReference type="EMBL" id="SDE69729.1"/>
    </source>
</evidence>
<keyword evidence="1" id="KW-0732">Signal</keyword>
<feature type="signal peptide" evidence="1">
    <location>
        <begin position="1"/>
        <end position="18"/>
    </location>
</feature>
<gene>
    <name evidence="2" type="ORF">SAMN05421855_102270</name>
</gene>
<dbReference type="EMBL" id="FNBA01000002">
    <property type="protein sequence ID" value="SDE69729.1"/>
    <property type="molecule type" value="Genomic_DNA"/>
</dbReference>
<reference evidence="2 3" key="1">
    <citation type="submission" date="2016-10" db="EMBL/GenBank/DDBJ databases">
        <authorList>
            <person name="de Groot N.N."/>
        </authorList>
    </citation>
    <scope>NUCLEOTIDE SEQUENCE [LARGE SCALE GENOMIC DNA]</scope>
    <source>
        <strain evidence="2 3">DSM 16195</strain>
    </source>
</reference>
<evidence type="ECO:0000256" key="1">
    <source>
        <dbReference type="SAM" id="SignalP"/>
    </source>
</evidence>